<protein>
    <submittedName>
        <fullName evidence="2">Uncharacterized protein</fullName>
    </submittedName>
</protein>
<feature type="compositionally biased region" description="Basic and acidic residues" evidence="1">
    <location>
        <begin position="884"/>
        <end position="895"/>
    </location>
</feature>
<feature type="compositionally biased region" description="Basic and acidic residues" evidence="1">
    <location>
        <begin position="691"/>
        <end position="700"/>
    </location>
</feature>
<evidence type="ECO:0000256" key="1">
    <source>
        <dbReference type="SAM" id="MobiDB-lite"/>
    </source>
</evidence>
<name>G0MW49_CAEBE</name>
<dbReference type="OrthoDB" id="5869526at2759"/>
<dbReference type="FunCoup" id="G0MW49">
    <property type="interactions" value="1657"/>
</dbReference>
<organism evidence="3">
    <name type="scientific">Caenorhabditis brenneri</name>
    <name type="common">Nematode worm</name>
    <dbReference type="NCBI Taxonomy" id="135651"/>
    <lineage>
        <taxon>Eukaryota</taxon>
        <taxon>Metazoa</taxon>
        <taxon>Ecdysozoa</taxon>
        <taxon>Nematoda</taxon>
        <taxon>Chromadorea</taxon>
        <taxon>Rhabditida</taxon>
        <taxon>Rhabditina</taxon>
        <taxon>Rhabditomorpha</taxon>
        <taxon>Rhabditoidea</taxon>
        <taxon>Rhabditidae</taxon>
        <taxon>Peloderinae</taxon>
        <taxon>Caenorhabditis</taxon>
    </lineage>
</organism>
<reference evidence="3" key="1">
    <citation type="submission" date="2011-07" db="EMBL/GenBank/DDBJ databases">
        <authorList>
            <consortium name="Caenorhabditis brenneri Sequencing and Analysis Consortium"/>
            <person name="Wilson R.K."/>
        </authorList>
    </citation>
    <scope>NUCLEOTIDE SEQUENCE [LARGE SCALE GENOMIC DNA]</scope>
    <source>
        <strain evidence="3">PB2801</strain>
    </source>
</reference>
<dbReference type="EMBL" id="GL379816">
    <property type="protein sequence ID" value="EGT46002.1"/>
    <property type="molecule type" value="Genomic_DNA"/>
</dbReference>
<dbReference type="Proteomes" id="UP000008068">
    <property type="component" value="Unassembled WGS sequence"/>
</dbReference>
<evidence type="ECO:0000313" key="3">
    <source>
        <dbReference type="Proteomes" id="UP000008068"/>
    </source>
</evidence>
<feature type="compositionally biased region" description="Acidic residues" evidence="1">
    <location>
        <begin position="930"/>
        <end position="950"/>
    </location>
</feature>
<feature type="compositionally biased region" description="Basic and acidic residues" evidence="1">
    <location>
        <begin position="970"/>
        <end position="982"/>
    </location>
</feature>
<dbReference type="OMA" id="MITINGY"/>
<keyword evidence="3" id="KW-1185">Reference proteome</keyword>
<accession>G0MW49</accession>
<feature type="region of interest" description="Disordered" evidence="1">
    <location>
        <begin position="691"/>
        <end position="1047"/>
    </location>
</feature>
<dbReference type="STRING" id="135651.G0MW49"/>
<dbReference type="AlphaFoldDB" id="G0MW49"/>
<feature type="compositionally biased region" description="Polar residues" evidence="1">
    <location>
        <begin position="920"/>
        <end position="929"/>
    </location>
</feature>
<dbReference type="eggNOG" id="ENOG502TM7V">
    <property type="taxonomic scope" value="Eukaryota"/>
</dbReference>
<dbReference type="InParanoid" id="G0MW49"/>
<feature type="compositionally biased region" description="Basic and acidic residues" evidence="1">
    <location>
        <begin position="760"/>
        <end position="774"/>
    </location>
</feature>
<proteinExistence type="predicted"/>
<sequence length="1047" mass="119363">MNEEIFKKTNEYNRNPLTFSAKFDVYSSVSETQLMLRPAQSNNLLDVQDYLVITADSMETLHGRILELKALQHIDDGYYHLIQIHGCVKFNDLKNLKNLLKECLIKHGNSFLNRIVKYAAQFCYNQSEIPPVMQWSTMMAERKEHDWQKAFNAAILASPGMETQLYSAMIMLIPNPTPKAANRVFTSLAKMETLPPCFEFLAKQAFQHVTTVAFHKPDVEQIASTYLNDVHKSCMTWRYENKESENSGQEAQAMFITRTLEIANKTFGIIRPGDETLAQSVIDDPFVQVENPTQLFIEYFVQYVKLGMFVFDKGDKLIAWNYYYDDRWCGYDRTDLFGDQPKLTQHWRFCSDFKFAGPISQHPHHVTLMLAAKVFDWMSADTEMFDRLMKKYQSEDLIQFFAIALSFTGSFKKTLWLFEKYKDKMITINGYLCLHLCYMYSCAREGMAKESLSSWVHIMESATKHKLLSTLTFPPNSFPLPSFVESKYVAQFACRMLRNCLWTVCIRDGADAWKKYGFILVHLCDALEESFLNHNMIRLLFHKIKMEDLPIIVTPLLAKCIRSYTNYWECMDIAQKRGYILPENIAKTKRWPFKRGEYNTNPRFLLVYNKLKRLDEMFYEVMTDLPKIVFSKINDKKLNTIENLSVDKQETIKEIIAYHKEKERKALEKAMRLRKKEKEAKRARKLEKQAEELEEYGHEPARKKKKKENKPKENGKPTKSVTSPFTSALTNGGKSAVVNMEVDANGTSLRQPPSPIIRAPTKELSSEPPSKKTSMEVATSDNAIKLSEPTTLIPAAEIKQELADTEMNGDDSKDDDDAMPVLEKEVDTPVVENPPKSEPVEGESSFAPALDDVSNGEMPPHQPKATEQENIESESSTSNAPADGEVKQVETEKQAESNAPELLVESVASEQQDGKEKSAENASDLSSEQAVEESNPEESPVEQPVDEEINAPDSPNPDNLAIDENEQEETPVHVLEREKEGDAGEQLPVDAHFVEAESPAQSAEPNAVTSTEPMEVTEEEKPDETDSGMGPLPRNKDEVPEEPMETD</sequence>
<evidence type="ECO:0000313" key="2">
    <source>
        <dbReference type="EMBL" id="EGT46002.1"/>
    </source>
</evidence>
<feature type="compositionally biased region" description="Polar residues" evidence="1">
    <location>
        <begin position="720"/>
        <end position="733"/>
    </location>
</feature>
<dbReference type="HOGENOM" id="CLU_291554_0_0_1"/>
<gene>
    <name evidence="2" type="ORF">CAEBREN_11647</name>
</gene>
<feature type="compositionally biased region" description="Acidic residues" evidence="1">
    <location>
        <begin position="1015"/>
        <end position="1026"/>
    </location>
</feature>
<feature type="compositionally biased region" description="Acidic residues" evidence="1">
    <location>
        <begin position="803"/>
        <end position="818"/>
    </location>
</feature>
<feature type="compositionally biased region" description="Polar residues" evidence="1">
    <location>
        <begin position="999"/>
        <end position="1012"/>
    </location>
</feature>